<gene>
    <name evidence="1" type="ORF">BLNAU_1193</name>
</gene>
<accession>A0ABQ9YIP9</accession>
<name>A0ABQ9YIP9_9EUKA</name>
<evidence type="ECO:0000313" key="2">
    <source>
        <dbReference type="Proteomes" id="UP001281761"/>
    </source>
</evidence>
<sequence>MPGDVVSFRPSECLSLPRSVEAQPQLRLIQSTRHFQIQEAELRICRRHECERGMLAVQAKHGGDVSRLEGQTPGND</sequence>
<proteinExistence type="predicted"/>
<protein>
    <submittedName>
        <fullName evidence="1">Uncharacterized protein</fullName>
    </submittedName>
</protein>
<reference evidence="1 2" key="1">
    <citation type="journal article" date="2022" name="bioRxiv">
        <title>Genomics of Preaxostyla Flagellates Illuminates Evolutionary Transitions and the Path Towards Mitochondrial Loss.</title>
        <authorList>
            <person name="Novak L.V.F."/>
            <person name="Treitli S.C."/>
            <person name="Pyrih J."/>
            <person name="Halakuc P."/>
            <person name="Pipaliya S.V."/>
            <person name="Vacek V."/>
            <person name="Brzon O."/>
            <person name="Soukal P."/>
            <person name="Eme L."/>
            <person name="Dacks J.B."/>
            <person name="Karnkowska A."/>
            <person name="Elias M."/>
            <person name="Hampl V."/>
        </authorList>
    </citation>
    <scope>NUCLEOTIDE SEQUENCE [LARGE SCALE GENOMIC DNA]</scope>
    <source>
        <strain evidence="1">NAU3</strain>
        <tissue evidence="1">Gut</tissue>
    </source>
</reference>
<organism evidence="1 2">
    <name type="scientific">Blattamonas nauphoetae</name>
    <dbReference type="NCBI Taxonomy" id="2049346"/>
    <lineage>
        <taxon>Eukaryota</taxon>
        <taxon>Metamonada</taxon>
        <taxon>Preaxostyla</taxon>
        <taxon>Oxymonadida</taxon>
        <taxon>Blattamonas</taxon>
    </lineage>
</organism>
<dbReference type="EMBL" id="JARBJD010000005">
    <property type="protein sequence ID" value="KAK2963628.1"/>
    <property type="molecule type" value="Genomic_DNA"/>
</dbReference>
<comment type="caution">
    <text evidence="1">The sequence shown here is derived from an EMBL/GenBank/DDBJ whole genome shotgun (WGS) entry which is preliminary data.</text>
</comment>
<keyword evidence="2" id="KW-1185">Reference proteome</keyword>
<dbReference type="Proteomes" id="UP001281761">
    <property type="component" value="Unassembled WGS sequence"/>
</dbReference>
<evidence type="ECO:0000313" key="1">
    <source>
        <dbReference type="EMBL" id="KAK2963628.1"/>
    </source>
</evidence>